<sequence>MKIKSVLFYVLPILLFVPVCIEIGAELITQYYMYINEYSGIQKHLLADDMGFGFLLMLGLIPEIVCGMLLGAWVGKKLNAKFNKYQEISSVH</sequence>
<dbReference type="RefSeq" id="WP_119912644.1">
    <property type="nucleotide sequence ID" value="NZ_QZCH01000097.1"/>
</dbReference>
<proteinExistence type="predicted"/>
<protein>
    <submittedName>
        <fullName evidence="2">Uncharacterized protein</fullName>
    </submittedName>
</protein>
<dbReference type="EMBL" id="QZCH01000097">
    <property type="protein sequence ID" value="RJG35980.1"/>
    <property type="molecule type" value="Genomic_DNA"/>
</dbReference>
<dbReference type="OrthoDB" id="9880767at2"/>
<dbReference type="Proteomes" id="UP000283255">
    <property type="component" value="Unassembled WGS sequence"/>
</dbReference>
<reference evidence="2 3" key="1">
    <citation type="submission" date="2018-09" db="EMBL/GenBank/DDBJ databases">
        <authorList>
            <person name="Wang F."/>
        </authorList>
    </citation>
    <scope>NUCLEOTIDE SEQUENCE [LARGE SCALE GENOMIC DNA]</scope>
    <source>
        <strain evidence="2 3">PLHSC7-2</strain>
    </source>
</reference>
<accession>A0A418Y914</accession>
<gene>
    <name evidence="2" type="ORF">D1Z90_20625</name>
</gene>
<organism evidence="2 3">
    <name type="scientific">Motilimonas pumila</name>
    <dbReference type="NCBI Taxonomy" id="2303987"/>
    <lineage>
        <taxon>Bacteria</taxon>
        <taxon>Pseudomonadati</taxon>
        <taxon>Pseudomonadota</taxon>
        <taxon>Gammaproteobacteria</taxon>
        <taxon>Alteromonadales</taxon>
        <taxon>Alteromonadales genera incertae sedis</taxon>
        <taxon>Motilimonas</taxon>
    </lineage>
</organism>
<keyword evidence="3" id="KW-1185">Reference proteome</keyword>
<evidence type="ECO:0000313" key="3">
    <source>
        <dbReference type="Proteomes" id="UP000283255"/>
    </source>
</evidence>
<feature type="transmembrane region" description="Helical" evidence="1">
    <location>
        <begin position="7"/>
        <end position="32"/>
    </location>
</feature>
<dbReference type="AlphaFoldDB" id="A0A418Y914"/>
<reference evidence="2 3" key="2">
    <citation type="submission" date="2019-01" db="EMBL/GenBank/DDBJ databases">
        <title>Motilimonas pumilus sp. nov., isolated from the gut of sea cucumber (Apostichopus japonicus).</title>
        <authorList>
            <person name="Wang F.-Q."/>
            <person name="Ren L.-H."/>
            <person name="Lin Y.-W."/>
            <person name="Sun G.-H."/>
            <person name="Du Z.-J."/>
            <person name="Zhao J.-X."/>
            <person name="Liu X.-J."/>
            <person name="Liu L.-J."/>
        </authorList>
    </citation>
    <scope>NUCLEOTIDE SEQUENCE [LARGE SCALE GENOMIC DNA]</scope>
    <source>
        <strain evidence="2 3">PLHSC7-2</strain>
    </source>
</reference>
<evidence type="ECO:0000256" key="1">
    <source>
        <dbReference type="SAM" id="Phobius"/>
    </source>
</evidence>
<feature type="transmembrane region" description="Helical" evidence="1">
    <location>
        <begin position="52"/>
        <end position="74"/>
    </location>
</feature>
<comment type="caution">
    <text evidence="2">The sequence shown here is derived from an EMBL/GenBank/DDBJ whole genome shotgun (WGS) entry which is preliminary data.</text>
</comment>
<keyword evidence="1" id="KW-0812">Transmembrane</keyword>
<name>A0A418Y914_9GAMM</name>
<keyword evidence="1" id="KW-1133">Transmembrane helix</keyword>
<keyword evidence="1" id="KW-0472">Membrane</keyword>
<evidence type="ECO:0000313" key="2">
    <source>
        <dbReference type="EMBL" id="RJG35980.1"/>
    </source>
</evidence>